<feature type="compositionally biased region" description="Basic and acidic residues" evidence="1">
    <location>
        <begin position="553"/>
        <end position="574"/>
    </location>
</feature>
<feature type="region of interest" description="Disordered" evidence="1">
    <location>
        <begin position="671"/>
        <end position="702"/>
    </location>
</feature>
<feature type="compositionally biased region" description="Basic and acidic residues" evidence="1">
    <location>
        <begin position="344"/>
        <end position="357"/>
    </location>
</feature>
<feature type="compositionally biased region" description="Basic and acidic residues" evidence="1">
    <location>
        <begin position="503"/>
        <end position="536"/>
    </location>
</feature>
<name>A0A0F7UID0_NEOCL</name>
<feature type="region of interest" description="Disordered" evidence="1">
    <location>
        <begin position="433"/>
        <end position="476"/>
    </location>
</feature>
<feature type="region of interest" description="Disordered" evidence="1">
    <location>
        <begin position="599"/>
        <end position="619"/>
    </location>
</feature>
<organism evidence="2">
    <name type="scientific">Neospora caninum (strain Liverpool)</name>
    <dbReference type="NCBI Taxonomy" id="572307"/>
    <lineage>
        <taxon>Eukaryota</taxon>
        <taxon>Sar</taxon>
        <taxon>Alveolata</taxon>
        <taxon>Apicomplexa</taxon>
        <taxon>Conoidasida</taxon>
        <taxon>Coccidia</taxon>
        <taxon>Eucoccidiorida</taxon>
        <taxon>Eimeriorina</taxon>
        <taxon>Sarcocystidae</taxon>
        <taxon>Neospora</taxon>
    </lineage>
</organism>
<feature type="region of interest" description="Disordered" evidence="1">
    <location>
        <begin position="338"/>
        <end position="387"/>
    </location>
</feature>
<protein>
    <submittedName>
        <fullName evidence="2">Uncharacterized protein</fullName>
    </submittedName>
</protein>
<feature type="compositionally biased region" description="Low complexity" evidence="1">
    <location>
        <begin position="217"/>
        <end position="239"/>
    </location>
</feature>
<sequence>MDFSSKKICSRLWPNRRAPGDLCDLKRAALRQHAGGFLTLHAALLSLPALVCLFFCQDADAVRLAGNAPSAQGTPDPSLLVLHPLQELVPSLALHAFPPSLHHLRLFRALPLNGDVDRVARSRGTDEANAPPRAAETLTEQVSASPRRNSMVLAVLPSRHHEGLPRDPPEILPSDVCGASVISSLFGSSSRGLSAPVSALSGTLIVSVSSPEARADTVSPSSVHTLPSSSLGVSAPSPSQSSPSYVPSSSLLAAAASAASCCDAVVLPMPYSHLSAPISLLGQKEPQLLLLSAAIEQQLHLSRGIAVGRTSSCATLANGATASPVEVAPAHFSRAAAALASGEPARRPRSEGGDRQSDGGNATQGNGESSNEGRCVSRTSNCDQSEVERVVTKRKPLIILVTDYTDVSAGQSQAETPTLPVIALGPGNIIEDVSLGRGPEDDSLSCFQGKTSRQRSKLSAEERQRDDRSRGQRRATATAVRLLLERLCRNLDPPGALAGTSQDDEKGGETGERGAGDYEDRGHPPSENRKGERNLEGDSGSTASFVEIPPRGTMERSSIERNQKEDAVDRRSAVKENSGTGLDSLYSAYVVFVPPTPAQNLGGGAGPDQARERRDESLQISQRLQRTVEGIVLLFKQENASSRSSDVDESSSFSALQSLPQVAGVYERLLGESSRRSQDSASRSEDSSVEAEDSLPSTEARQQTRLMAIEARRSTWAAVRDIRQAMASGDAEPASKVVCEYALRRIKDQTKDRFDALLNLQPPPFHVGYSRSFPVVASELRRAALQLFESSAHLVREQMMKATEKADFNQRRKCFRAVEERFREELDREITRQLSPRYFLQLNALRAEITRQFRTQLDHVQKEQLSALEAFLMRRQQPGLPQSDEGEEEETVPELLSFRRFSRLTQALLKAAGTAFLTEMRRFHRSCSPYLLLQLTRSFESPSPSSSSASRRILALLEQRQHLRLLENLREMASSVLQQQQLLLAEYAGGLKGGIWSTNPVASWVLDGLAETSERMRASRAVQAVRHALAKAESQSTAVRTLLGWWRRRAPVEVSLQYVSPTAFGLSNFRRRVGLSPEETALAGRRTSLKGKIQKLWSGAEASSRASPSPKLAPVLDEALDGSALLPELSRLSSLMVYGESAKHG</sequence>
<feature type="region of interest" description="Disordered" evidence="1">
    <location>
        <begin position="491"/>
        <end position="580"/>
    </location>
</feature>
<gene>
    <name evidence="2" type="ORF">BN1204_041380</name>
</gene>
<feature type="compositionally biased region" description="Basic and acidic residues" evidence="1">
    <location>
        <begin position="671"/>
        <end position="686"/>
    </location>
</feature>
<reference evidence="2" key="1">
    <citation type="journal article" date="2015" name="PLoS ONE">
        <title>Comprehensive Evaluation of Toxoplasma gondii VEG and Neospora caninum LIV Genomes with Tachyzoite Stage Transcriptome and Proteome Defines Novel Transcript Features.</title>
        <authorList>
            <person name="Ramaprasad A."/>
            <person name="Mourier T."/>
            <person name="Naeem R."/>
            <person name="Malas T.B."/>
            <person name="Moussa E."/>
            <person name="Panigrahi A."/>
            <person name="Vermont S.J."/>
            <person name="Otto T.D."/>
            <person name="Wastling J."/>
            <person name="Pain A."/>
        </authorList>
    </citation>
    <scope>NUCLEOTIDE SEQUENCE</scope>
    <source>
        <strain evidence="2">Liverpool</strain>
    </source>
</reference>
<dbReference type="AlphaFoldDB" id="A0A0F7UID0"/>
<proteinExistence type="predicted"/>
<dbReference type="EMBL" id="LN714484">
    <property type="protein sequence ID" value="CEL68370.1"/>
    <property type="molecule type" value="Genomic_DNA"/>
</dbReference>
<feature type="compositionally biased region" description="Basic and acidic residues" evidence="1">
    <location>
        <begin position="458"/>
        <end position="470"/>
    </location>
</feature>
<accession>A0A0F7UID0</accession>
<evidence type="ECO:0000313" key="2">
    <source>
        <dbReference type="EMBL" id="CEL68370.1"/>
    </source>
</evidence>
<feature type="compositionally biased region" description="Polar residues" evidence="1">
    <location>
        <begin position="358"/>
        <end position="384"/>
    </location>
</feature>
<evidence type="ECO:0000256" key="1">
    <source>
        <dbReference type="SAM" id="MobiDB-lite"/>
    </source>
</evidence>
<feature type="region of interest" description="Disordered" evidence="1">
    <location>
        <begin position="122"/>
        <end position="146"/>
    </location>
</feature>
<feature type="region of interest" description="Disordered" evidence="1">
    <location>
        <begin position="215"/>
        <end position="239"/>
    </location>
</feature>